<evidence type="ECO:0000256" key="4">
    <source>
        <dbReference type="ARBA" id="ARBA00023163"/>
    </source>
</evidence>
<comment type="caution">
    <text evidence="9">The sequence shown here is derived from an EMBL/GenBank/DDBJ whole genome shotgun (WGS) entry which is preliminary data.</text>
</comment>
<dbReference type="InterPro" id="IPR046531">
    <property type="entry name" value="DUF6596"/>
</dbReference>
<dbReference type="RefSeq" id="WP_344289867.1">
    <property type="nucleotide sequence ID" value="NZ_BAAAPF010000059.1"/>
</dbReference>
<dbReference type="InterPro" id="IPR013249">
    <property type="entry name" value="RNA_pol_sigma70_r4_t2"/>
</dbReference>
<dbReference type="EMBL" id="BAAAPF010000059">
    <property type="protein sequence ID" value="GAA2121476.1"/>
    <property type="molecule type" value="Genomic_DNA"/>
</dbReference>
<dbReference type="InterPro" id="IPR013324">
    <property type="entry name" value="RNA_pol_sigma_r3/r4-like"/>
</dbReference>
<evidence type="ECO:0000256" key="2">
    <source>
        <dbReference type="ARBA" id="ARBA00023015"/>
    </source>
</evidence>
<dbReference type="InterPro" id="IPR013325">
    <property type="entry name" value="RNA_pol_sigma_r2"/>
</dbReference>
<feature type="compositionally biased region" description="Low complexity" evidence="5">
    <location>
        <begin position="99"/>
        <end position="108"/>
    </location>
</feature>
<dbReference type="SUPFAM" id="SSF88659">
    <property type="entry name" value="Sigma3 and sigma4 domains of RNA polymerase sigma factors"/>
    <property type="match status" value="1"/>
</dbReference>
<dbReference type="Pfam" id="PF20239">
    <property type="entry name" value="DUF6596"/>
    <property type="match status" value="1"/>
</dbReference>
<reference evidence="9 10" key="1">
    <citation type="journal article" date="2019" name="Int. J. Syst. Evol. Microbiol.">
        <title>The Global Catalogue of Microorganisms (GCM) 10K type strain sequencing project: providing services to taxonomists for standard genome sequencing and annotation.</title>
        <authorList>
            <consortium name="The Broad Institute Genomics Platform"/>
            <consortium name="The Broad Institute Genome Sequencing Center for Infectious Disease"/>
            <person name="Wu L."/>
            <person name="Ma J."/>
        </authorList>
    </citation>
    <scope>NUCLEOTIDE SEQUENCE [LARGE SCALE GENOMIC DNA]</scope>
    <source>
        <strain evidence="9 10">JCM 15481</strain>
    </source>
</reference>
<proteinExistence type="inferred from homology"/>
<dbReference type="InterPro" id="IPR007627">
    <property type="entry name" value="RNA_pol_sigma70_r2"/>
</dbReference>
<evidence type="ECO:0000259" key="8">
    <source>
        <dbReference type="Pfam" id="PF20239"/>
    </source>
</evidence>
<protein>
    <submittedName>
        <fullName evidence="9">Sigma-70 family RNA polymerase sigma factor</fullName>
    </submittedName>
</protein>
<dbReference type="Pfam" id="PF08281">
    <property type="entry name" value="Sigma70_r4_2"/>
    <property type="match status" value="1"/>
</dbReference>
<feature type="domain" description="RNA polymerase sigma factor 70 region 4 type 2" evidence="7">
    <location>
        <begin position="132"/>
        <end position="182"/>
    </location>
</feature>
<evidence type="ECO:0000256" key="1">
    <source>
        <dbReference type="ARBA" id="ARBA00010641"/>
    </source>
</evidence>
<accession>A0ABN2Y6B7</accession>
<dbReference type="PANTHER" id="PTHR47756:SF2">
    <property type="entry name" value="BLL6612 PROTEIN"/>
    <property type="match status" value="1"/>
</dbReference>
<evidence type="ECO:0000256" key="5">
    <source>
        <dbReference type="SAM" id="MobiDB-lite"/>
    </source>
</evidence>
<dbReference type="InterPro" id="IPR036388">
    <property type="entry name" value="WH-like_DNA-bd_sf"/>
</dbReference>
<evidence type="ECO:0000259" key="6">
    <source>
        <dbReference type="Pfam" id="PF04542"/>
    </source>
</evidence>
<dbReference type="Pfam" id="PF04542">
    <property type="entry name" value="Sigma70_r2"/>
    <property type="match status" value="1"/>
</dbReference>
<dbReference type="Gene3D" id="1.10.1740.10">
    <property type="match status" value="1"/>
</dbReference>
<dbReference type="Gene3D" id="1.10.10.10">
    <property type="entry name" value="Winged helix-like DNA-binding domain superfamily/Winged helix DNA-binding domain"/>
    <property type="match status" value="1"/>
</dbReference>
<evidence type="ECO:0000313" key="10">
    <source>
        <dbReference type="Proteomes" id="UP001500443"/>
    </source>
</evidence>
<evidence type="ECO:0000256" key="3">
    <source>
        <dbReference type="ARBA" id="ARBA00023082"/>
    </source>
</evidence>
<keyword evidence="4" id="KW-0804">Transcription</keyword>
<comment type="similarity">
    <text evidence="1">Belongs to the sigma-70 factor family. ECF subfamily.</text>
</comment>
<dbReference type="Proteomes" id="UP001500443">
    <property type="component" value="Unassembled WGS sequence"/>
</dbReference>
<evidence type="ECO:0000313" key="9">
    <source>
        <dbReference type="EMBL" id="GAA2121476.1"/>
    </source>
</evidence>
<feature type="domain" description="RNA polymerase sigma-70 region 2" evidence="6">
    <location>
        <begin position="24"/>
        <end position="82"/>
    </location>
</feature>
<feature type="region of interest" description="Disordered" evidence="5">
    <location>
        <begin position="97"/>
        <end position="121"/>
    </location>
</feature>
<keyword evidence="10" id="KW-1185">Reference proteome</keyword>
<organism evidence="9 10">
    <name type="scientific">Streptomyces synnematoformans</name>
    <dbReference type="NCBI Taxonomy" id="415721"/>
    <lineage>
        <taxon>Bacteria</taxon>
        <taxon>Bacillati</taxon>
        <taxon>Actinomycetota</taxon>
        <taxon>Actinomycetes</taxon>
        <taxon>Kitasatosporales</taxon>
        <taxon>Streptomycetaceae</taxon>
        <taxon>Streptomyces</taxon>
    </lineage>
</organism>
<sequence>MTVPSGPSSARGALRAAFTDEWGRVVAALIRLTGDWALAEDCAQDAFAAAAKRWPRDGVPRRPGAWLTTTARNRALDGIRRSTTEARKLREAAVLLASEGPEGAEGPQGAAGGEPGEGDAEDAIPDDRLRLIFTCCHPALPMEARVALTLRTLCGLTVAEIARAFGTTEPAMAKRLVRARGKISHAGIPYRVPSAELLPERLDGVLAVLYLLFTEGYAATSGPNLVRESLSGEAIRLTRTLDRLLPGQPEVLGLLALQLLHDARRPGRVSADGRLVPLEEQDRSTWDRALIAEGAGVLAEALRTGEPPGPYVLQAQITAHHSTAPTAAATDWPAIAACYERLAALTDSPYVGLGRVVAVAMSAGPDRGLALLGDLRLPERLPGNHYVPATEADLHRRAGRQREAAEAYRAALALVTNEAERDYLRDRLAHVE</sequence>
<keyword evidence="3" id="KW-0731">Sigma factor</keyword>
<gene>
    <name evidence="9" type="ORF">GCM10009802_24800</name>
</gene>
<evidence type="ECO:0000259" key="7">
    <source>
        <dbReference type="Pfam" id="PF08281"/>
    </source>
</evidence>
<keyword evidence="2" id="KW-0805">Transcription regulation</keyword>
<name>A0ABN2Y6B7_9ACTN</name>
<feature type="domain" description="DUF6596" evidence="8">
    <location>
        <begin position="201"/>
        <end position="301"/>
    </location>
</feature>
<dbReference type="PANTHER" id="PTHR47756">
    <property type="entry name" value="BLL6612 PROTEIN-RELATED"/>
    <property type="match status" value="1"/>
</dbReference>
<dbReference type="NCBIfam" id="TIGR02937">
    <property type="entry name" value="sigma70-ECF"/>
    <property type="match status" value="1"/>
</dbReference>
<dbReference type="InterPro" id="IPR014284">
    <property type="entry name" value="RNA_pol_sigma-70_dom"/>
</dbReference>
<dbReference type="SUPFAM" id="SSF88946">
    <property type="entry name" value="Sigma2 domain of RNA polymerase sigma factors"/>
    <property type="match status" value="1"/>
</dbReference>